<feature type="compositionally biased region" description="Basic residues" evidence="1">
    <location>
        <begin position="1"/>
        <end position="13"/>
    </location>
</feature>
<comment type="caution">
    <text evidence="2">The sequence shown here is derived from an EMBL/GenBank/DDBJ whole genome shotgun (WGS) entry which is preliminary data.</text>
</comment>
<keyword evidence="3" id="KW-1185">Reference proteome</keyword>
<protein>
    <submittedName>
        <fullName evidence="2">Uncharacterized protein</fullName>
    </submittedName>
</protein>
<dbReference type="EMBL" id="LVVM01003733">
    <property type="protein sequence ID" value="OJA14357.1"/>
    <property type="molecule type" value="Genomic_DNA"/>
</dbReference>
<dbReference type="AlphaFoldDB" id="A0A1J8PZU7"/>
<sequence>MAVRCPKRPRRGGSSKLSNPPSDNLQPSHSTSSATPAALQPTTIVCEPWMARRPGSQAIHSSSPISLLVLPGRQHFMQNIRPSLGLWHVEDNESNSQSPIPIVVVNDPLDSDPFVDEPFFSDSLYMPDGPVDLP</sequence>
<gene>
    <name evidence="2" type="ORF">AZE42_12413</name>
</gene>
<dbReference type="Proteomes" id="UP000183567">
    <property type="component" value="Unassembled WGS sequence"/>
</dbReference>
<feature type="compositionally biased region" description="Polar residues" evidence="1">
    <location>
        <begin position="15"/>
        <end position="26"/>
    </location>
</feature>
<feature type="region of interest" description="Disordered" evidence="1">
    <location>
        <begin position="1"/>
        <end position="39"/>
    </location>
</feature>
<feature type="compositionally biased region" description="Low complexity" evidence="1">
    <location>
        <begin position="27"/>
        <end position="38"/>
    </location>
</feature>
<reference evidence="2 3" key="1">
    <citation type="submission" date="2016-03" db="EMBL/GenBank/DDBJ databases">
        <title>Comparative genomics of the ectomycorrhizal sister species Rhizopogon vinicolor and Rhizopogon vesiculosus (Basidiomycota: Boletales) reveals a divergence of the mating type B locus.</title>
        <authorList>
            <person name="Mujic A.B."/>
            <person name="Kuo A."/>
            <person name="Tritt A."/>
            <person name="Lipzen A."/>
            <person name="Chen C."/>
            <person name="Johnson J."/>
            <person name="Sharma A."/>
            <person name="Barry K."/>
            <person name="Grigoriev I.V."/>
            <person name="Spatafora J.W."/>
        </authorList>
    </citation>
    <scope>NUCLEOTIDE SEQUENCE [LARGE SCALE GENOMIC DNA]</scope>
    <source>
        <strain evidence="2 3">AM-OR11-056</strain>
    </source>
</reference>
<organism evidence="2 3">
    <name type="scientific">Rhizopogon vesiculosus</name>
    <dbReference type="NCBI Taxonomy" id="180088"/>
    <lineage>
        <taxon>Eukaryota</taxon>
        <taxon>Fungi</taxon>
        <taxon>Dikarya</taxon>
        <taxon>Basidiomycota</taxon>
        <taxon>Agaricomycotina</taxon>
        <taxon>Agaricomycetes</taxon>
        <taxon>Agaricomycetidae</taxon>
        <taxon>Boletales</taxon>
        <taxon>Suillineae</taxon>
        <taxon>Rhizopogonaceae</taxon>
        <taxon>Rhizopogon</taxon>
    </lineage>
</organism>
<proteinExistence type="predicted"/>
<evidence type="ECO:0000313" key="2">
    <source>
        <dbReference type="EMBL" id="OJA14357.1"/>
    </source>
</evidence>
<accession>A0A1J8PZU7</accession>
<evidence type="ECO:0000256" key="1">
    <source>
        <dbReference type="SAM" id="MobiDB-lite"/>
    </source>
</evidence>
<evidence type="ECO:0000313" key="3">
    <source>
        <dbReference type="Proteomes" id="UP000183567"/>
    </source>
</evidence>
<name>A0A1J8PZU7_9AGAM</name>